<name>A0ABT1VFA1_9ACTN</name>
<sequence>MDFSTDLFDRATAQGIAERFVRVLTALAEDPDRRIGDVELLSGVERERVLVGWNGELRGVRGVSLPVLFGEQVGRTPDAVAVVCGGREVSYGELDAWSNRVARWLVGQGVGPESFVGVVLPR</sequence>
<comment type="caution">
    <text evidence="2">The sequence shown here is derived from an EMBL/GenBank/DDBJ whole genome shotgun (WGS) entry which is preliminary data.</text>
</comment>
<reference evidence="2 3" key="1">
    <citation type="submission" date="2022-07" db="EMBL/GenBank/DDBJ databases">
        <authorList>
            <person name="Phongsopitanun W."/>
            <person name="Tanasupawat S."/>
        </authorList>
    </citation>
    <scope>NUCLEOTIDE SEQUENCE [LARGE SCALE GENOMIC DNA]</scope>
    <source>
        <strain evidence="2 3">RCU-064</strain>
    </source>
</reference>
<dbReference type="EMBL" id="JANIAA010000250">
    <property type="protein sequence ID" value="MCQ8195688.1"/>
    <property type="molecule type" value="Genomic_DNA"/>
</dbReference>
<accession>A0ABT1VFA1</accession>
<proteinExistence type="predicted"/>
<dbReference type="Gene3D" id="3.40.50.12780">
    <property type="entry name" value="N-terminal domain of ligase-like"/>
    <property type="match status" value="1"/>
</dbReference>
<dbReference type="InterPro" id="IPR000873">
    <property type="entry name" value="AMP-dep_synth/lig_dom"/>
</dbReference>
<feature type="domain" description="AMP-dependent synthetase/ligase" evidence="1">
    <location>
        <begin position="71"/>
        <end position="122"/>
    </location>
</feature>
<dbReference type="Pfam" id="PF00501">
    <property type="entry name" value="AMP-binding"/>
    <property type="match status" value="1"/>
</dbReference>
<evidence type="ECO:0000313" key="3">
    <source>
        <dbReference type="Proteomes" id="UP001204746"/>
    </source>
</evidence>
<dbReference type="PANTHER" id="PTHR45527:SF1">
    <property type="entry name" value="FATTY ACID SYNTHASE"/>
    <property type="match status" value="1"/>
</dbReference>
<gene>
    <name evidence="2" type="ORF">NP777_47300</name>
</gene>
<dbReference type="SUPFAM" id="SSF56801">
    <property type="entry name" value="Acetyl-CoA synthetase-like"/>
    <property type="match status" value="1"/>
</dbReference>
<organism evidence="2 3">
    <name type="scientific">Streptomyces rugosispiralis</name>
    <dbReference type="NCBI Taxonomy" id="2967341"/>
    <lineage>
        <taxon>Bacteria</taxon>
        <taxon>Bacillati</taxon>
        <taxon>Actinomycetota</taxon>
        <taxon>Actinomycetes</taxon>
        <taxon>Kitasatosporales</taxon>
        <taxon>Streptomycetaceae</taxon>
        <taxon>Streptomyces</taxon>
    </lineage>
</organism>
<evidence type="ECO:0000259" key="1">
    <source>
        <dbReference type="Pfam" id="PF00501"/>
    </source>
</evidence>
<dbReference type="PANTHER" id="PTHR45527">
    <property type="entry name" value="NONRIBOSOMAL PEPTIDE SYNTHETASE"/>
    <property type="match status" value="1"/>
</dbReference>
<evidence type="ECO:0000313" key="2">
    <source>
        <dbReference type="EMBL" id="MCQ8195688.1"/>
    </source>
</evidence>
<dbReference type="SUPFAM" id="SSF52777">
    <property type="entry name" value="CoA-dependent acyltransferases"/>
    <property type="match status" value="1"/>
</dbReference>
<keyword evidence="3" id="KW-1185">Reference proteome</keyword>
<dbReference type="Gene3D" id="3.30.559.30">
    <property type="entry name" value="Nonribosomal peptide synthetase, condensation domain"/>
    <property type="match status" value="1"/>
</dbReference>
<dbReference type="InterPro" id="IPR042099">
    <property type="entry name" value="ANL_N_sf"/>
</dbReference>
<dbReference type="RefSeq" id="WP_256656387.1">
    <property type="nucleotide sequence ID" value="NZ_JANIAA010000250.1"/>
</dbReference>
<feature type="non-terminal residue" evidence="2">
    <location>
        <position position="122"/>
    </location>
</feature>
<protein>
    <submittedName>
        <fullName evidence="2">AMP-binding protein</fullName>
    </submittedName>
</protein>
<dbReference type="Proteomes" id="UP001204746">
    <property type="component" value="Unassembled WGS sequence"/>
</dbReference>